<protein>
    <submittedName>
        <fullName evidence="2">28872_t:CDS:1</fullName>
    </submittedName>
</protein>
<dbReference type="EMBL" id="CAJVQB010034852">
    <property type="protein sequence ID" value="CAG8821760.1"/>
    <property type="molecule type" value="Genomic_DNA"/>
</dbReference>
<evidence type="ECO:0000313" key="2">
    <source>
        <dbReference type="EMBL" id="CAG8821760.1"/>
    </source>
</evidence>
<feature type="non-terminal residue" evidence="2">
    <location>
        <position position="166"/>
    </location>
</feature>
<accession>A0ABN7W913</accession>
<reference evidence="2 3" key="1">
    <citation type="submission" date="2021-06" db="EMBL/GenBank/DDBJ databases">
        <authorList>
            <person name="Kallberg Y."/>
            <person name="Tangrot J."/>
            <person name="Rosling A."/>
        </authorList>
    </citation>
    <scope>NUCLEOTIDE SEQUENCE [LARGE SCALE GENOMIC DNA]</scope>
    <source>
        <strain evidence="2 3">120-4 pot B 10/14</strain>
    </source>
</reference>
<evidence type="ECO:0000313" key="3">
    <source>
        <dbReference type="Proteomes" id="UP000789901"/>
    </source>
</evidence>
<proteinExistence type="predicted"/>
<feature type="non-terminal residue" evidence="2">
    <location>
        <position position="1"/>
    </location>
</feature>
<keyword evidence="3" id="KW-1185">Reference proteome</keyword>
<organism evidence="2 3">
    <name type="scientific">Gigaspora margarita</name>
    <dbReference type="NCBI Taxonomy" id="4874"/>
    <lineage>
        <taxon>Eukaryota</taxon>
        <taxon>Fungi</taxon>
        <taxon>Fungi incertae sedis</taxon>
        <taxon>Mucoromycota</taxon>
        <taxon>Glomeromycotina</taxon>
        <taxon>Glomeromycetes</taxon>
        <taxon>Diversisporales</taxon>
        <taxon>Gigasporaceae</taxon>
        <taxon>Gigaspora</taxon>
    </lineage>
</organism>
<evidence type="ECO:0000256" key="1">
    <source>
        <dbReference type="SAM" id="MobiDB-lite"/>
    </source>
</evidence>
<feature type="region of interest" description="Disordered" evidence="1">
    <location>
        <begin position="143"/>
        <end position="166"/>
    </location>
</feature>
<gene>
    <name evidence="2" type="ORF">GMARGA_LOCUS27911</name>
</gene>
<comment type="caution">
    <text evidence="2">The sequence shown here is derived from an EMBL/GenBank/DDBJ whole genome shotgun (WGS) entry which is preliminary data.</text>
</comment>
<name>A0ABN7W913_GIGMA</name>
<sequence>YAQTIDSSKSILYHQTNKKLKEMDQLLVPFSMFENLYRDNEHVGNSELSLEKLETVEKFEIELIKNRTRSIDIVLELIDKFQKIRDIGVNNLVFYTDSSLKKKDLMKQIKLLAHYGFLSTSTEKKHLYKNNVRPCIGPGSESSEVLINTGNQQGSRNENSTLALKQ</sequence>
<dbReference type="Proteomes" id="UP000789901">
    <property type="component" value="Unassembled WGS sequence"/>
</dbReference>